<evidence type="ECO:0000256" key="6">
    <source>
        <dbReference type="PROSITE-ProRule" id="PRU00027"/>
    </source>
</evidence>
<feature type="domain" description="BED-type" evidence="8">
    <location>
        <begin position="6"/>
        <end position="65"/>
    </location>
</feature>
<dbReference type="PROSITE" id="PS00028">
    <property type="entry name" value="ZINC_FINGER_C2H2_1"/>
    <property type="match status" value="2"/>
</dbReference>
<dbReference type="GO" id="GO:0008270">
    <property type="term" value="F:zinc ion binding"/>
    <property type="evidence" value="ECO:0007669"/>
    <property type="project" value="UniProtKB-KW"/>
</dbReference>
<evidence type="ECO:0000256" key="3">
    <source>
        <dbReference type="ARBA" id="ARBA00022771"/>
    </source>
</evidence>
<evidence type="ECO:0000256" key="1">
    <source>
        <dbReference type="ARBA" id="ARBA00004123"/>
    </source>
</evidence>
<dbReference type="VEuPathDB" id="VectorBase:ASIS004936"/>
<dbReference type="EMBL" id="KE525344">
    <property type="protein sequence ID" value="KFB49244.1"/>
    <property type="molecule type" value="Genomic_DNA"/>
</dbReference>
<dbReference type="OrthoDB" id="7743893at2759"/>
<evidence type="ECO:0000313" key="9">
    <source>
        <dbReference type="EMBL" id="KFB49244.1"/>
    </source>
</evidence>
<keyword evidence="2" id="KW-0479">Metal-binding</keyword>
<protein>
    <submittedName>
        <fullName evidence="10">BED-type domain-containing protein</fullName>
    </submittedName>
</protein>
<sequence length="375" mass="39640">MGRKKKKASKPWCWYCNREFDDEKILVQHQKAKHFKCHICHKKLYTGPGLSIHCMQVHKESIDKVPNSLPNRSNIVIEIYGMEGIPPEDIREHEKQKNGNRSESEEEEPAHKKMKQPEAPTVPQGMMMQNMIPPHLQAAYGMNPMMGAMGGMNPYMVPPGMQMMPTMMGAAPRPLFPAAAASVATVASTSKATFPAYSSATISAPPTTNSAISAAAANNNGINNGLGGGDASKAAASSVIPNAGTATSKIVHPPEDLSLEELPAVIAHAAQAAAANHHKQIEELNRAAMIQRFQAANAAVANAAAAAASRPGMPIGMVPVSLGGPMPLMQPMMRQGLALGPPGGGNLLLGGNMLRPGPPQMGLGPVYTYTTVEPA</sequence>
<keyword evidence="4" id="KW-0862">Zinc</keyword>
<dbReference type="GO" id="GO:0003677">
    <property type="term" value="F:DNA binding"/>
    <property type="evidence" value="ECO:0007669"/>
    <property type="project" value="InterPro"/>
</dbReference>
<dbReference type="EnsemblMetazoa" id="ASIC017334-RA">
    <property type="protein sequence ID" value="ASIC017334-PA"/>
    <property type="gene ID" value="ASIC017334"/>
</dbReference>
<evidence type="ECO:0000259" key="8">
    <source>
        <dbReference type="PROSITE" id="PS50808"/>
    </source>
</evidence>
<dbReference type="InterPro" id="IPR003656">
    <property type="entry name" value="Znf_BED"/>
</dbReference>
<organism evidence="9">
    <name type="scientific">Anopheles sinensis</name>
    <name type="common">Mosquito</name>
    <dbReference type="NCBI Taxonomy" id="74873"/>
    <lineage>
        <taxon>Eukaryota</taxon>
        <taxon>Metazoa</taxon>
        <taxon>Ecdysozoa</taxon>
        <taxon>Arthropoda</taxon>
        <taxon>Hexapoda</taxon>
        <taxon>Insecta</taxon>
        <taxon>Pterygota</taxon>
        <taxon>Neoptera</taxon>
        <taxon>Endopterygota</taxon>
        <taxon>Diptera</taxon>
        <taxon>Nematocera</taxon>
        <taxon>Culicoidea</taxon>
        <taxon>Culicidae</taxon>
        <taxon>Anophelinae</taxon>
        <taxon>Anopheles</taxon>
    </lineage>
</organism>
<dbReference type="SMART" id="SM00355">
    <property type="entry name" value="ZnF_C2H2"/>
    <property type="match status" value="2"/>
</dbReference>
<proteinExistence type="predicted"/>
<evidence type="ECO:0000256" key="2">
    <source>
        <dbReference type="ARBA" id="ARBA00022723"/>
    </source>
</evidence>
<evidence type="ECO:0000256" key="4">
    <source>
        <dbReference type="ARBA" id="ARBA00022833"/>
    </source>
</evidence>
<dbReference type="EMBL" id="ATLV01023497">
    <property type="status" value="NOT_ANNOTATED_CDS"/>
    <property type="molecule type" value="Genomic_DNA"/>
</dbReference>
<dbReference type="STRING" id="74873.A0A084WGA0"/>
<evidence type="ECO:0000313" key="10">
    <source>
        <dbReference type="EnsemblMetazoa" id="ASIC017334-PA"/>
    </source>
</evidence>
<reference evidence="10" key="2">
    <citation type="submission" date="2020-05" db="UniProtKB">
        <authorList>
            <consortium name="EnsemblMetazoa"/>
        </authorList>
    </citation>
    <scope>IDENTIFICATION</scope>
</reference>
<keyword evidence="5" id="KW-0539">Nucleus</keyword>
<reference evidence="9 11" key="1">
    <citation type="journal article" date="2014" name="BMC Genomics">
        <title>Genome sequence of Anopheles sinensis provides insight into genetics basis of mosquito competence for malaria parasites.</title>
        <authorList>
            <person name="Zhou D."/>
            <person name="Zhang D."/>
            <person name="Ding G."/>
            <person name="Shi L."/>
            <person name="Hou Q."/>
            <person name="Ye Y."/>
            <person name="Xu Y."/>
            <person name="Zhou H."/>
            <person name="Xiong C."/>
            <person name="Li S."/>
            <person name="Yu J."/>
            <person name="Hong S."/>
            <person name="Yu X."/>
            <person name="Zou P."/>
            <person name="Chen C."/>
            <person name="Chang X."/>
            <person name="Wang W."/>
            <person name="Lv Y."/>
            <person name="Sun Y."/>
            <person name="Ma L."/>
            <person name="Shen B."/>
            <person name="Zhu C."/>
        </authorList>
    </citation>
    <scope>NUCLEOTIDE SEQUENCE [LARGE SCALE GENOMIC DNA]</scope>
</reference>
<accession>A0A084WGA0</accession>
<dbReference type="PROSITE" id="PS50808">
    <property type="entry name" value="ZF_BED"/>
    <property type="match status" value="1"/>
</dbReference>
<dbReference type="Proteomes" id="UP000030765">
    <property type="component" value="Unassembled WGS sequence"/>
</dbReference>
<feature type="region of interest" description="Disordered" evidence="7">
    <location>
        <begin position="86"/>
        <end position="122"/>
    </location>
</feature>
<dbReference type="PANTHER" id="PTHR23215:SF0">
    <property type="entry name" value="BUB3-INTERACTING AND GLEBS MOTIF-CONTAINING PROTEIN ZNF207"/>
    <property type="match status" value="1"/>
</dbReference>
<dbReference type="InterPro" id="IPR013087">
    <property type="entry name" value="Znf_C2H2_type"/>
</dbReference>
<evidence type="ECO:0000256" key="5">
    <source>
        <dbReference type="ARBA" id="ARBA00023242"/>
    </source>
</evidence>
<dbReference type="AlphaFoldDB" id="A0A084WGA0"/>
<evidence type="ECO:0000256" key="7">
    <source>
        <dbReference type="SAM" id="MobiDB-lite"/>
    </source>
</evidence>
<dbReference type="GO" id="GO:0005634">
    <property type="term" value="C:nucleus"/>
    <property type="evidence" value="ECO:0007669"/>
    <property type="project" value="UniProtKB-SubCell"/>
</dbReference>
<keyword evidence="3 6" id="KW-0863">Zinc-finger</keyword>
<dbReference type="CDD" id="cd20908">
    <property type="entry name" value="SUF4-like"/>
    <property type="match status" value="1"/>
</dbReference>
<keyword evidence="11" id="KW-1185">Reference proteome</keyword>
<feature type="compositionally biased region" description="Basic and acidic residues" evidence="7">
    <location>
        <begin position="88"/>
        <end position="103"/>
    </location>
</feature>
<gene>
    <name evidence="9" type="ORF">ZHAS_00017334</name>
</gene>
<evidence type="ECO:0000313" key="11">
    <source>
        <dbReference type="Proteomes" id="UP000030765"/>
    </source>
</evidence>
<dbReference type="PANTHER" id="PTHR23215">
    <property type="entry name" value="ZINC FINGER PROTEIN 207"/>
    <property type="match status" value="1"/>
</dbReference>
<dbReference type="OMA" id="YQRRQTD"/>
<name>A0A084WGA0_ANOSI</name>
<dbReference type="VEuPathDB" id="VectorBase:ASIC017334"/>
<comment type="subcellular location">
    <subcellularLocation>
        <location evidence="1">Nucleus</location>
    </subcellularLocation>
</comment>